<evidence type="ECO:0000313" key="4">
    <source>
        <dbReference type="Proteomes" id="UP001292094"/>
    </source>
</evidence>
<evidence type="ECO:0000313" key="3">
    <source>
        <dbReference type="EMBL" id="KAK4301784.1"/>
    </source>
</evidence>
<dbReference type="GO" id="GO:0070888">
    <property type="term" value="F:E-box binding"/>
    <property type="evidence" value="ECO:0007669"/>
    <property type="project" value="TreeGrafter"/>
</dbReference>
<dbReference type="EMBL" id="JAWZYT010002826">
    <property type="protein sequence ID" value="KAK4301784.1"/>
    <property type="molecule type" value="Genomic_DNA"/>
</dbReference>
<evidence type="ECO:0000259" key="2">
    <source>
        <dbReference type="PROSITE" id="PS50888"/>
    </source>
</evidence>
<dbReference type="GO" id="GO:0009653">
    <property type="term" value="P:anatomical structure morphogenesis"/>
    <property type="evidence" value="ECO:0007669"/>
    <property type="project" value="TreeGrafter"/>
</dbReference>
<dbReference type="Gene3D" id="4.10.280.10">
    <property type="entry name" value="Helix-loop-helix DNA-binding domain"/>
    <property type="match status" value="1"/>
</dbReference>
<dbReference type="PANTHER" id="PTHR19290:SF147">
    <property type="entry name" value="HELIX-LOOP-HELIX PROTEIN DELILAH"/>
    <property type="match status" value="1"/>
</dbReference>
<dbReference type="SUPFAM" id="SSF47459">
    <property type="entry name" value="HLH, helix-loop-helix DNA-binding domain"/>
    <property type="match status" value="1"/>
</dbReference>
<feature type="compositionally biased region" description="Basic residues" evidence="1">
    <location>
        <begin position="59"/>
        <end position="69"/>
    </location>
</feature>
<dbReference type="SMART" id="SM00353">
    <property type="entry name" value="HLH"/>
    <property type="match status" value="1"/>
</dbReference>
<dbReference type="CDD" id="cd11431">
    <property type="entry name" value="bHLH_TS_taxi_Dei"/>
    <property type="match status" value="1"/>
</dbReference>
<dbReference type="InterPro" id="IPR050359">
    <property type="entry name" value="bHLH_transcription_factors"/>
</dbReference>
<organism evidence="3 4">
    <name type="scientific">Petrolisthes manimaculis</name>
    <dbReference type="NCBI Taxonomy" id="1843537"/>
    <lineage>
        <taxon>Eukaryota</taxon>
        <taxon>Metazoa</taxon>
        <taxon>Ecdysozoa</taxon>
        <taxon>Arthropoda</taxon>
        <taxon>Crustacea</taxon>
        <taxon>Multicrustacea</taxon>
        <taxon>Malacostraca</taxon>
        <taxon>Eumalacostraca</taxon>
        <taxon>Eucarida</taxon>
        <taxon>Decapoda</taxon>
        <taxon>Pleocyemata</taxon>
        <taxon>Anomura</taxon>
        <taxon>Galatheoidea</taxon>
        <taxon>Porcellanidae</taxon>
        <taxon>Petrolisthes</taxon>
    </lineage>
</organism>
<feature type="domain" description="BHLH" evidence="2">
    <location>
        <begin position="77"/>
        <end position="133"/>
    </location>
</feature>
<comment type="caution">
    <text evidence="3">The sequence shown here is derived from an EMBL/GenBank/DDBJ whole genome shotgun (WGS) entry which is preliminary data.</text>
</comment>
<evidence type="ECO:0000256" key="1">
    <source>
        <dbReference type="SAM" id="MobiDB-lite"/>
    </source>
</evidence>
<dbReference type="GO" id="GO:0003700">
    <property type="term" value="F:DNA-binding transcription factor activity"/>
    <property type="evidence" value="ECO:0007669"/>
    <property type="project" value="TreeGrafter"/>
</dbReference>
<proteinExistence type="predicted"/>
<feature type="region of interest" description="Disordered" evidence="1">
    <location>
        <begin position="196"/>
        <end position="218"/>
    </location>
</feature>
<dbReference type="Pfam" id="PF00010">
    <property type="entry name" value="HLH"/>
    <property type="match status" value="1"/>
</dbReference>
<dbReference type="GO" id="GO:0045944">
    <property type="term" value="P:positive regulation of transcription by RNA polymerase II"/>
    <property type="evidence" value="ECO:0007669"/>
    <property type="project" value="TreeGrafter"/>
</dbReference>
<dbReference type="PROSITE" id="PS50888">
    <property type="entry name" value="BHLH"/>
    <property type="match status" value="1"/>
</dbReference>
<dbReference type="Proteomes" id="UP001292094">
    <property type="component" value="Unassembled WGS sequence"/>
</dbReference>
<feature type="region of interest" description="Disordered" evidence="1">
    <location>
        <begin position="1"/>
        <end position="32"/>
    </location>
</feature>
<dbReference type="GO" id="GO:0005634">
    <property type="term" value="C:nucleus"/>
    <property type="evidence" value="ECO:0007669"/>
    <property type="project" value="TreeGrafter"/>
</dbReference>
<dbReference type="GO" id="GO:0046983">
    <property type="term" value="F:protein dimerization activity"/>
    <property type="evidence" value="ECO:0007669"/>
    <property type="project" value="InterPro"/>
</dbReference>
<protein>
    <recommendedName>
        <fullName evidence="2">BHLH domain-containing protein</fullName>
    </recommendedName>
</protein>
<gene>
    <name evidence="3" type="ORF">Pmani_026092</name>
</gene>
<dbReference type="PANTHER" id="PTHR19290">
    <property type="entry name" value="BASIC HELIX-LOOP-HELIX PROTEIN NEUROGENIN-RELATED"/>
    <property type="match status" value="1"/>
</dbReference>
<sequence length="268" mass="29609">MVNCGGEGAQRPGLDQGLCHRTAPDANNNNTRVAGTEEKYGLRPRTIVKRLQQEQGRQVVHKTQSRSKSRPAPLSKYRRKTANARERQRMKEINVAFETLRKILPDGVEVDASSSTKTKITTLRLAVDYIRALSDVLGDGSFQTPGQPILHHQTHDSRDQTCQLQAHTTSTFLPHTASSFLPQTPTLLTCYSTSSHITTSTSTSTSPSATRDSLSSGSDLEDLLSDDSCLLEDNFDVFYDIPSLTLSEPLDILLEEKDVLGFTAELYN</sequence>
<reference evidence="3" key="1">
    <citation type="submission" date="2023-11" db="EMBL/GenBank/DDBJ databases">
        <title>Genome assemblies of two species of porcelain crab, Petrolisthes cinctipes and Petrolisthes manimaculis (Anomura: Porcellanidae).</title>
        <authorList>
            <person name="Angst P."/>
        </authorList>
    </citation>
    <scope>NUCLEOTIDE SEQUENCE</scope>
    <source>
        <strain evidence="3">PB745_02</strain>
        <tissue evidence="3">Gill</tissue>
    </source>
</reference>
<dbReference type="InterPro" id="IPR011598">
    <property type="entry name" value="bHLH_dom"/>
</dbReference>
<dbReference type="InterPro" id="IPR036638">
    <property type="entry name" value="HLH_DNA-bd_sf"/>
</dbReference>
<accession>A0AAE1P6I3</accession>
<keyword evidence="4" id="KW-1185">Reference proteome</keyword>
<feature type="region of interest" description="Disordered" evidence="1">
    <location>
        <begin position="53"/>
        <end position="87"/>
    </location>
</feature>
<name>A0AAE1P6I3_9EUCA</name>
<dbReference type="AlphaFoldDB" id="A0AAE1P6I3"/>